<dbReference type="InterPro" id="IPR005532">
    <property type="entry name" value="SUMF_dom"/>
</dbReference>
<dbReference type="PANTHER" id="PTHR23150:SF19">
    <property type="entry name" value="FORMYLGLYCINE-GENERATING ENZYME"/>
    <property type="match status" value="1"/>
</dbReference>
<dbReference type="GO" id="GO:0120147">
    <property type="term" value="F:formylglycine-generating oxidase activity"/>
    <property type="evidence" value="ECO:0007669"/>
    <property type="project" value="TreeGrafter"/>
</dbReference>
<feature type="region of interest" description="Disordered" evidence="2">
    <location>
        <begin position="31"/>
        <end position="64"/>
    </location>
</feature>
<evidence type="ECO:0000259" key="4">
    <source>
        <dbReference type="Pfam" id="PF03781"/>
    </source>
</evidence>
<organism evidence="5 6">
    <name type="scientific">Ridgeia piscesae</name>
    <name type="common">Tubeworm</name>
    <dbReference type="NCBI Taxonomy" id="27915"/>
    <lineage>
        <taxon>Eukaryota</taxon>
        <taxon>Metazoa</taxon>
        <taxon>Spiralia</taxon>
        <taxon>Lophotrochozoa</taxon>
        <taxon>Annelida</taxon>
        <taxon>Polychaeta</taxon>
        <taxon>Sedentaria</taxon>
        <taxon>Canalipalpata</taxon>
        <taxon>Sabellida</taxon>
        <taxon>Siboglinidae</taxon>
        <taxon>Ridgeia</taxon>
    </lineage>
</organism>
<evidence type="ECO:0000313" key="6">
    <source>
        <dbReference type="Proteomes" id="UP001209878"/>
    </source>
</evidence>
<keyword evidence="6" id="KW-1185">Reference proteome</keyword>
<comment type="similarity">
    <text evidence="1">Belongs to the sulfatase-modifying factor family.</text>
</comment>
<evidence type="ECO:0000313" key="5">
    <source>
        <dbReference type="EMBL" id="KAK2175495.1"/>
    </source>
</evidence>
<dbReference type="InterPro" id="IPR016187">
    <property type="entry name" value="CTDL_fold"/>
</dbReference>
<evidence type="ECO:0000256" key="2">
    <source>
        <dbReference type="SAM" id="MobiDB-lite"/>
    </source>
</evidence>
<dbReference type="PANTHER" id="PTHR23150">
    <property type="entry name" value="SULFATASE MODIFYING FACTOR 1, 2"/>
    <property type="match status" value="1"/>
</dbReference>
<feature type="region of interest" description="Disordered" evidence="2">
    <location>
        <begin position="79"/>
        <end position="99"/>
    </location>
</feature>
<proteinExistence type="inferred from homology"/>
<feature type="signal peptide" evidence="3">
    <location>
        <begin position="1"/>
        <end position="19"/>
    </location>
</feature>
<reference evidence="5" key="1">
    <citation type="journal article" date="2023" name="Mol. Biol. Evol.">
        <title>Third-Generation Sequencing Reveals the Adaptive Role of the Epigenome in Three Deep-Sea Polychaetes.</title>
        <authorList>
            <person name="Perez M."/>
            <person name="Aroh O."/>
            <person name="Sun Y."/>
            <person name="Lan Y."/>
            <person name="Juniper S.K."/>
            <person name="Young C.R."/>
            <person name="Angers B."/>
            <person name="Qian P.Y."/>
        </authorList>
    </citation>
    <scope>NUCLEOTIDE SEQUENCE</scope>
    <source>
        <strain evidence="5">R07B-5</strain>
    </source>
</reference>
<comment type="caution">
    <text evidence="5">The sequence shown here is derived from an EMBL/GenBank/DDBJ whole genome shotgun (WGS) entry which is preliminary data.</text>
</comment>
<protein>
    <recommendedName>
        <fullName evidence="4">Sulfatase-modifying factor enzyme-like domain-containing protein</fullName>
    </recommendedName>
</protein>
<dbReference type="SUPFAM" id="SSF56436">
    <property type="entry name" value="C-type lectin-like"/>
    <property type="match status" value="1"/>
</dbReference>
<accession>A0AAD9NMJ1</accession>
<dbReference type="AlphaFoldDB" id="A0AAD9NMJ1"/>
<feature type="domain" description="Sulfatase-modifying factor enzyme-like" evidence="4">
    <location>
        <begin position="100"/>
        <end position="379"/>
    </location>
</feature>
<dbReference type="GO" id="GO:0005783">
    <property type="term" value="C:endoplasmic reticulum"/>
    <property type="evidence" value="ECO:0007669"/>
    <property type="project" value="TreeGrafter"/>
</dbReference>
<evidence type="ECO:0000256" key="1">
    <source>
        <dbReference type="ARBA" id="ARBA00005310"/>
    </source>
</evidence>
<keyword evidence="3" id="KW-0732">Signal</keyword>
<dbReference type="InterPro" id="IPR051043">
    <property type="entry name" value="Sulfatase_Mod_Factor_Kinase"/>
</dbReference>
<dbReference type="Pfam" id="PF03781">
    <property type="entry name" value="FGE-sulfatase"/>
    <property type="match status" value="1"/>
</dbReference>
<name>A0AAD9NMJ1_RIDPI</name>
<feature type="chain" id="PRO_5042140556" description="Sulfatase-modifying factor enzyme-like domain-containing protein" evidence="3">
    <location>
        <begin position="20"/>
        <end position="399"/>
    </location>
</feature>
<gene>
    <name evidence="5" type="ORF">NP493_728g01082</name>
</gene>
<sequence>MEGFQFYFLVLFLASCVVGVAPNADVAASEHEKHNASKSDSNCGCDSTSRQTSAPTSDNHNINSKCERGCDTVSSTKITPQEAVDNAHRSTDNNSPYPRTNQMVFIKGGTFIMGSDNQIIVADGEGPARKVTLDSFFLDVHETSNAEFELFVNATGYITEAEKFGNSFVVETFLSKDVKDKITQAVAAAPWWLPVEKADWRHPFGPDSNISESMTHPVLHTSWNDAVNYCKWAGKRLPTEAEWEYACRAGKKDKLFPWGDKLMPDKKYRLNIWQGLFPKNNSAKDGYVKTCPVTAFPAQNHYGLKNIVGNAWEWVADWWHVRHSDQDVTNPTGPVSGVDRVKKGGSYMCIKSHCYRYRCGARSQNTPDSSSSNLGFRCAATTLPNYLMAEPPGGAKDEL</sequence>
<dbReference type="InterPro" id="IPR042095">
    <property type="entry name" value="SUMF_sf"/>
</dbReference>
<dbReference type="EMBL" id="JAODUO010000727">
    <property type="protein sequence ID" value="KAK2175495.1"/>
    <property type="molecule type" value="Genomic_DNA"/>
</dbReference>
<dbReference type="Gene3D" id="3.90.1580.10">
    <property type="entry name" value="paralog of FGE (formylglycine-generating enzyme)"/>
    <property type="match status" value="1"/>
</dbReference>
<evidence type="ECO:0000256" key="3">
    <source>
        <dbReference type="SAM" id="SignalP"/>
    </source>
</evidence>
<dbReference type="Proteomes" id="UP001209878">
    <property type="component" value="Unassembled WGS sequence"/>
</dbReference>
<feature type="compositionally biased region" description="Polar residues" evidence="2">
    <location>
        <begin position="38"/>
        <end position="64"/>
    </location>
</feature>